<proteinExistence type="predicted"/>
<organism evidence="1 2">
    <name type="scientific">Sunxiuqinia dokdonensis</name>
    <dbReference type="NCBI Taxonomy" id="1409788"/>
    <lineage>
        <taxon>Bacteria</taxon>
        <taxon>Pseudomonadati</taxon>
        <taxon>Bacteroidota</taxon>
        <taxon>Bacteroidia</taxon>
        <taxon>Marinilabiliales</taxon>
        <taxon>Prolixibacteraceae</taxon>
        <taxon>Sunxiuqinia</taxon>
    </lineage>
</organism>
<comment type="caution">
    <text evidence="1">The sequence shown here is derived from an EMBL/GenBank/DDBJ whole genome shotgun (WGS) entry which is preliminary data.</text>
</comment>
<dbReference type="AlphaFoldDB" id="A0A0L8V482"/>
<gene>
    <name evidence="1" type="ORF">NC99_38650</name>
</gene>
<accession>A0A0L8V482</accession>
<protein>
    <submittedName>
        <fullName evidence="1">Uncharacterized protein</fullName>
    </submittedName>
</protein>
<evidence type="ECO:0000313" key="2">
    <source>
        <dbReference type="Proteomes" id="UP000036958"/>
    </source>
</evidence>
<dbReference type="Proteomes" id="UP000036958">
    <property type="component" value="Unassembled WGS sequence"/>
</dbReference>
<dbReference type="STRING" id="1409788.NC99_38650"/>
<dbReference type="EMBL" id="LGIA01000192">
    <property type="protein sequence ID" value="KOH43305.1"/>
    <property type="molecule type" value="Genomic_DNA"/>
</dbReference>
<evidence type="ECO:0000313" key="1">
    <source>
        <dbReference type="EMBL" id="KOH43305.1"/>
    </source>
</evidence>
<reference evidence="2" key="1">
    <citation type="submission" date="2015-07" db="EMBL/GenBank/DDBJ databases">
        <title>Genome sequencing of Sunxiuqinia dokdonensis strain SK.</title>
        <authorList>
            <person name="Ahn S."/>
            <person name="Kim B.-C."/>
        </authorList>
    </citation>
    <scope>NUCLEOTIDE SEQUENCE [LARGE SCALE GENOMIC DNA]</scope>
    <source>
        <strain evidence="2">SK</strain>
    </source>
</reference>
<sequence length="40" mass="4920">MPDRFDEDNFALKEFNPKNHLIVFQFHSEWKNVKNRINSL</sequence>
<name>A0A0L8V482_9BACT</name>
<keyword evidence="2" id="KW-1185">Reference proteome</keyword>